<proteinExistence type="predicted"/>
<evidence type="ECO:0000313" key="1">
    <source>
        <dbReference type="EMBL" id="KAK7584085.1"/>
    </source>
</evidence>
<organism evidence="1 2">
    <name type="scientific">Parthenolecanium corni</name>
    <dbReference type="NCBI Taxonomy" id="536013"/>
    <lineage>
        <taxon>Eukaryota</taxon>
        <taxon>Metazoa</taxon>
        <taxon>Ecdysozoa</taxon>
        <taxon>Arthropoda</taxon>
        <taxon>Hexapoda</taxon>
        <taxon>Insecta</taxon>
        <taxon>Pterygota</taxon>
        <taxon>Neoptera</taxon>
        <taxon>Paraneoptera</taxon>
        <taxon>Hemiptera</taxon>
        <taxon>Sternorrhyncha</taxon>
        <taxon>Coccoidea</taxon>
        <taxon>Coccidae</taxon>
        <taxon>Parthenolecanium</taxon>
    </lineage>
</organism>
<keyword evidence="2" id="KW-1185">Reference proteome</keyword>
<protein>
    <submittedName>
        <fullName evidence="1">Uncharacterized protein</fullName>
    </submittedName>
</protein>
<evidence type="ECO:0000313" key="2">
    <source>
        <dbReference type="Proteomes" id="UP001367676"/>
    </source>
</evidence>
<gene>
    <name evidence="1" type="ORF">V9T40_005048</name>
</gene>
<dbReference type="Proteomes" id="UP001367676">
    <property type="component" value="Unassembled WGS sequence"/>
</dbReference>
<name>A0AAN9Y3N6_9HEMI</name>
<dbReference type="EMBL" id="JBBCAQ010000032">
    <property type="protein sequence ID" value="KAK7584085.1"/>
    <property type="molecule type" value="Genomic_DNA"/>
</dbReference>
<reference evidence="1 2" key="1">
    <citation type="submission" date="2024-03" db="EMBL/GenBank/DDBJ databases">
        <title>Adaptation during the transition from Ophiocordyceps entomopathogen to insect associate is accompanied by gene loss and intensified selection.</title>
        <authorList>
            <person name="Ward C.M."/>
            <person name="Onetto C.A."/>
            <person name="Borneman A.R."/>
        </authorList>
    </citation>
    <scope>NUCLEOTIDE SEQUENCE [LARGE SCALE GENOMIC DNA]</scope>
    <source>
        <strain evidence="1">AWRI1</strain>
        <tissue evidence="1">Single Adult Female</tissue>
    </source>
</reference>
<sequence>MDILPSGNIFSELQDIHDTGYFSAQSSLEDHWQQKDLDAPFLKGPGGVIYYILQSNMTPPGPVSNRVKHGFSSVNHVKSQSVFQDNHPDCLEI</sequence>
<accession>A0AAN9Y3N6</accession>
<dbReference type="AlphaFoldDB" id="A0AAN9Y3N6"/>
<comment type="caution">
    <text evidence="1">The sequence shown here is derived from an EMBL/GenBank/DDBJ whole genome shotgun (WGS) entry which is preliminary data.</text>
</comment>